<name>A0A4V1Y2Y6_9BIFI</name>
<keyword evidence="1" id="KW-0175">Coiled coil</keyword>
<keyword evidence="2" id="KW-0812">Transmembrane</keyword>
<sequence>MGRPTYYLDDKAEWALRHGGHIDKGIRDDNGKLMALPDLIPAEDDSYDDEVEAISQRGSGDSSLFGLIALAGIFAVGGAVAHFFSKKTESNQTQQALEQERRVREELCESERGRMRRKMKRKLAEKTAQVEREKRNLETERRIAAEEREQRAWQQVSEQRNLTEKILAQHEAQMQHDRKLQEQMIHVLEREQELLLRQQKQISQQLQILQSMMQAEVADQSTINAAQVQIKALVMSMQDVNSRIRENADKTQAAQCRLLVLEQEGGRIPSQGSMPQQVVANGDRMHQAQLIFARTQAVERGN</sequence>
<keyword evidence="2" id="KW-0472">Membrane</keyword>
<evidence type="ECO:0000256" key="2">
    <source>
        <dbReference type="SAM" id="Phobius"/>
    </source>
</evidence>
<evidence type="ECO:0000256" key="1">
    <source>
        <dbReference type="SAM" id="Coils"/>
    </source>
</evidence>
<dbReference type="AlphaFoldDB" id="A0A4V1Y2Y6"/>
<evidence type="ECO:0000313" key="3">
    <source>
        <dbReference type="EMBL" id="RYQ23692.1"/>
    </source>
</evidence>
<accession>A0A4V1Y2Y6</accession>
<feature type="coiled-coil region" evidence="1">
    <location>
        <begin position="116"/>
        <end position="150"/>
    </location>
</feature>
<feature type="transmembrane region" description="Helical" evidence="2">
    <location>
        <begin position="64"/>
        <end position="84"/>
    </location>
</feature>
<evidence type="ECO:0000313" key="4">
    <source>
        <dbReference type="Proteomes" id="UP000294221"/>
    </source>
</evidence>
<organism evidence="3 4">
    <name type="scientific">Bifidobacterium pseudolongum subsp. pseudolongum</name>
    <dbReference type="NCBI Taxonomy" id="31954"/>
    <lineage>
        <taxon>Bacteria</taxon>
        <taxon>Bacillati</taxon>
        <taxon>Actinomycetota</taxon>
        <taxon>Actinomycetes</taxon>
        <taxon>Bifidobacteriales</taxon>
        <taxon>Bifidobacteriaceae</taxon>
        <taxon>Bifidobacterium</taxon>
    </lineage>
</organism>
<dbReference type="Proteomes" id="UP000294221">
    <property type="component" value="Unassembled WGS sequence"/>
</dbReference>
<reference evidence="3 4" key="1">
    <citation type="submission" date="2018-12" db="EMBL/GenBank/DDBJ databases">
        <title>Unveiling genomic diversity among members of the Bifidobacterium pseudolongum species, a widely distributed gut commensal of the animal kingdom.</title>
        <authorList>
            <person name="Lugli G.A."/>
            <person name="Duranti S."/>
            <person name="Albert K."/>
            <person name="Mancabelli L."/>
            <person name="Napoli S."/>
            <person name="Viappiani A."/>
            <person name="Anzalone R."/>
            <person name="Longhi G."/>
            <person name="Milani C."/>
            <person name="Turroni F."/>
            <person name="Alessandri G."/>
            <person name="Sela D.A."/>
            <person name="Van Sinderen D."/>
            <person name="Ventura M."/>
        </authorList>
    </citation>
    <scope>NUCLEOTIDE SEQUENCE [LARGE SCALE GENOMIC DNA]</scope>
    <source>
        <strain evidence="3 4">2054B</strain>
    </source>
</reference>
<keyword evidence="2" id="KW-1133">Transmembrane helix</keyword>
<protein>
    <submittedName>
        <fullName evidence="3">Uncharacterized protein</fullName>
    </submittedName>
</protein>
<gene>
    <name evidence="3" type="ORF">PG2054B_0079</name>
</gene>
<dbReference type="EMBL" id="RYUN01000002">
    <property type="protein sequence ID" value="RYQ23692.1"/>
    <property type="molecule type" value="Genomic_DNA"/>
</dbReference>
<proteinExistence type="predicted"/>
<comment type="caution">
    <text evidence="3">The sequence shown here is derived from an EMBL/GenBank/DDBJ whole genome shotgun (WGS) entry which is preliminary data.</text>
</comment>